<dbReference type="Proteomes" id="UP001174909">
    <property type="component" value="Unassembled WGS sequence"/>
</dbReference>
<dbReference type="Pfam" id="PF03160">
    <property type="entry name" value="Calx-beta"/>
    <property type="match status" value="2"/>
</dbReference>
<evidence type="ECO:0000256" key="2">
    <source>
        <dbReference type="ARBA" id="ARBA00022737"/>
    </source>
</evidence>
<evidence type="ECO:0000313" key="6">
    <source>
        <dbReference type="Proteomes" id="UP001174909"/>
    </source>
</evidence>
<dbReference type="Gene3D" id="2.60.40.2030">
    <property type="match status" value="1"/>
</dbReference>
<name>A0AA35W4Q3_GEOBA</name>
<gene>
    <name evidence="5" type="ORF">GBAR_LOCUS3400</name>
</gene>
<dbReference type="GO" id="GO:0016020">
    <property type="term" value="C:membrane"/>
    <property type="evidence" value="ECO:0007669"/>
    <property type="project" value="InterPro"/>
</dbReference>
<sequence length="231" mass="25262">MDDGDLGIVSVTVDDVKEGLNTTVCAVVVDPILDCPVGFPFNVSLELHYNGDPENKVLVFAECDQAKCVDIPIPDDKSVEQQNFTLNAALKGNTTKLSLLKNEITTRVQENDKAFVGFEQTEYFSSEGGGMLIIWVTVKLNNSDVYKCPVGYDFEVDVTTHRISAIPGEDFKHIEDKLLIPACSTRVPLNISIINDTIDEPEEMFGLSVDVQGKDGICIQQGTANITITDS</sequence>
<feature type="domain" description="Calx-beta" evidence="4">
    <location>
        <begin position="110"/>
        <end position="230"/>
    </location>
</feature>
<dbReference type="InterPro" id="IPR038081">
    <property type="entry name" value="CalX-like_sf"/>
</dbReference>
<organism evidence="5 6">
    <name type="scientific">Geodia barretti</name>
    <name type="common">Barrett's horny sponge</name>
    <dbReference type="NCBI Taxonomy" id="519541"/>
    <lineage>
        <taxon>Eukaryota</taxon>
        <taxon>Metazoa</taxon>
        <taxon>Porifera</taxon>
        <taxon>Demospongiae</taxon>
        <taxon>Heteroscleromorpha</taxon>
        <taxon>Tetractinellida</taxon>
        <taxon>Astrophorina</taxon>
        <taxon>Geodiidae</taxon>
        <taxon>Geodia</taxon>
    </lineage>
</organism>
<keyword evidence="1" id="KW-0732">Signal</keyword>
<evidence type="ECO:0000259" key="4">
    <source>
        <dbReference type="Pfam" id="PF03160"/>
    </source>
</evidence>
<reference evidence="5" key="1">
    <citation type="submission" date="2023-03" db="EMBL/GenBank/DDBJ databases">
        <authorList>
            <person name="Steffen K."/>
            <person name="Cardenas P."/>
        </authorList>
    </citation>
    <scope>NUCLEOTIDE SEQUENCE</scope>
</reference>
<evidence type="ECO:0000256" key="1">
    <source>
        <dbReference type="ARBA" id="ARBA00022729"/>
    </source>
</evidence>
<keyword evidence="2" id="KW-0677">Repeat</keyword>
<feature type="domain" description="Calx-beta" evidence="4">
    <location>
        <begin position="55"/>
        <end position="90"/>
    </location>
</feature>
<dbReference type="SUPFAM" id="SSF141072">
    <property type="entry name" value="CalX-like"/>
    <property type="match status" value="1"/>
</dbReference>
<keyword evidence="3" id="KW-0106">Calcium</keyword>
<proteinExistence type="predicted"/>
<comment type="caution">
    <text evidence="5">The sequence shown here is derived from an EMBL/GenBank/DDBJ whole genome shotgun (WGS) entry which is preliminary data.</text>
</comment>
<evidence type="ECO:0000313" key="5">
    <source>
        <dbReference type="EMBL" id="CAI8002459.1"/>
    </source>
</evidence>
<dbReference type="InterPro" id="IPR003644">
    <property type="entry name" value="Calx_beta"/>
</dbReference>
<accession>A0AA35W4Q3</accession>
<protein>
    <recommendedName>
        <fullName evidence="4">Calx-beta domain-containing protein</fullName>
    </recommendedName>
</protein>
<dbReference type="EMBL" id="CASHTH010000481">
    <property type="protein sequence ID" value="CAI8002459.1"/>
    <property type="molecule type" value="Genomic_DNA"/>
</dbReference>
<evidence type="ECO:0000256" key="3">
    <source>
        <dbReference type="ARBA" id="ARBA00022837"/>
    </source>
</evidence>
<dbReference type="AlphaFoldDB" id="A0AA35W4Q3"/>
<feature type="non-terminal residue" evidence="5">
    <location>
        <position position="231"/>
    </location>
</feature>
<dbReference type="GO" id="GO:0007154">
    <property type="term" value="P:cell communication"/>
    <property type="evidence" value="ECO:0007669"/>
    <property type="project" value="InterPro"/>
</dbReference>
<keyword evidence="6" id="KW-1185">Reference proteome</keyword>